<dbReference type="SUPFAM" id="SSF55073">
    <property type="entry name" value="Nucleotide cyclase"/>
    <property type="match status" value="1"/>
</dbReference>
<dbReference type="AlphaFoldDB" id="A0A9X3XK49"/>
<name>A0A9X3XK49_9CLOT</name>
<dbReference type="SMART" id="SM00065">
    <property type="entry name" value="GAF"/>
    <property type="match status" value="1"/>
</dbReference>
<dbReference type="GO" id="GO:0052621">
    <property type="term" value="F:diguanylate cyclase activity"/>
    <property type="evidence" value="ECO:0007669"/>
    <property type="project" value="UniProtKB-EC"/>
</dbReference>
<evidence type="ECO:0000313" key="2">
    <source>
        <dbReference type="EMBL" id="MDC4238602.1"/>
    </source>
</evidence>
<dbReference type="PANTHER" id="PTHR45138:SF9">
    <property type="entry name" value="DIGUANYLATE CYCLASE DGCM-RELATED"/>
    <property type="match status" value="1"/>
</dbReference>
<dbReference type="RefSeq" id="WP_008680459.1">
    <property type="nucleotide sequence ID" value="NZ_BAAACM010000009.1"/>
</dbReference>
<gene>
    <name evidence="2" type="ORF">NE398_00240</name>
</gene>
<feature type="domain" description="GGDEF" evidence="1">
    <location>
        <begin position="223"/>
        <end position="357"/>
    </location>
</feature>
<dbReference type="InterPro" id="IPR029016">
    <property type="entry name" value="GAF-like_dom_sf"/>
</dbReference>
<dbReference type="NCBIfam" id="TIGR00254">
    <property type="entry name" value="GGDEF"/>
    <property type="match status" value="1"/>
</dbReference>
<sequence length="359" mass="41084">MDDYKAMYHQLKLEYEGYQKITEEKIQELSSVNIQHEKNLDMLSNVILISNYINSNLSSKNIIPMINDMIIGIIGVTQSTIYLLEDSKFVIKATNGTQDSIAITEECKNYISKNKTFILNSKEPIVKDELNNIYIHSRMGVPIKVAEKFIGYIVADHTHYNFLSEFHEIFLSSIASQIAIALENSILYKKIERAAKYDALIGIYNRKTFYEIIEERLSNEGVDKYAIVMIDLDNFKKVNDTLGHQFGDKVLIETANLIRSMLEPKDIIARYGGEEIILYIDCNGDNEDVYIRIDKIRNSVSSNLVSNENNERSITASFGVGFYPNDGKTLETVINCADRFLYKAKHAGKNKVMSSHFFR</sequence>
<dbReference type="InterPro" id="IPR003018">
    <property type="entry name" value="GAF"/>
</dbReference>
<dbReference type="InterPro" id="IPR043128">
    <property type="entry name" value="Rev_trsase/Diguanyl_cyclase"/>
</dbReference>
<reference evidence="2" key="1">
    <citation type="submission" date="2022-05" db="EMBL/GenBank/DDBJ databases">
        <title>Draft genome sequence of Clostridium tertium strain CP3 isolated from Peru.</title>
        <authorList>
            <person name="Hurtado R."/>
            <person name="Lima L."/>
            <person name="Sousa T."/>
            <person name="Jaiswal A.K."/>
            <person name="Tiwari S."/>
            <person name="Maturrano L."/>
            <person name="Brenig B."/>
            <person name="Azevedo V."/>
        </authorList>
    </citation>
    <scope>NUCLEOTIDE SEQUENCE</scope>
    <source>
        <strain evidence="2">CP3</strain>
    </source>
</reference>
<dbReference type="PROSITE" id="PS50887">
    <property type="entry name" value="GGDEF"/>
    <property type="match status" value="1"/>
</dbReference>
<dbReference type="PANTHER" id="PTHR45138">
    <property type="entry name" value="REGULATORY COMPONENTS OF SENSORY TRANSDUCTION SYSTEM"/>
    <property type="match status" value="1"/>
</dbReference>
<dbReference type="Gene3D" id="3.30.70.270">
    <property type="match status" value="1"/>
</dbReference>
<keyword evidence="3" id="KW-1185">Reference proteome</keyword>
<dbReference type="Proteomes" id="UP001141183">
    <property type="component" value="Unassembled WGS sequence"/>
</dbReference>
<dbReference type="InterPro" id="IPR029787">
    <property type="entry name" value="Nucleotide_cyclase"/>
</dbReference>
<protein>
    <submittedName>
        <fullName evidence="2">Diguanylate cyclase</fullName>
        <ecNumber evidence="2">2.7.7.65</ecNumber>
    </submittedName>
</protein>
<comment type="caution">
    <text evidence="2">The sequence shown here is derived from an EMBL/GenBank/DDBJ whole genome shotgun (WGS) entry which is preliminary data.</text>
</comment>
<dbReference type="SMART" id="SM00267">
    <property type="entry name" value="GGDEF"/>
    <property type="match status" value="1"/>
</dbReference>
<dbReference type="InterPro" id="IPR050469">
    <property type="entry name" value="Diguanylate_Cyclase"/>
</dbReference>
<evidence type="ECO:0000259" key="1">
    <source>
        <dbReference type="PROSITE" id="PS50887"/>
    </source>
</evidence>
<keyword evidence="2" id="KW-0548">Nucleotidyltransferase</keyword>
<organism evidence="2 3">
    <name type="scientific">Clostridium tertium</name>
    <dbReference type="NCBI Taxonomy" id="1559"/>
    <lineage>
        <taxon>Bacteria</taxon>
        <taxon>Bacillati</taxon>
        <taxon>Bacillota</taxon>
        <taxon>Clostridia</taxon>
        <taxon>Eubacteriales</taxon>
        <taxon>Clostridiaceae</taxon>
        <taxon>Clostridium</taxon>
    </lineage>
</organism>
<accession>A0A9X3XK49</accession>
<dbReference type="Gene3D" id="3.30.450.40">
    <property type="match status" value="1"/>
</dbReference>
<dbReference type="EMBL" id="JAMRYU010000001">
    <property type="protein sequence ID" value="MDC4238602.1"/>
    <property type="molecule type" value="Genomic_DNA"/>
</dbReference>
<dbReference type="EC" id="2.7.7.65" evidence="2"/>
<dbReference type="Pfam" id="PF00990">
    <property type="entry name" value="GGDEF"/>
    <property type="match status" value="1"/>
</dbReference>
<dbReference type="CDD" id="cd01949">
    <property type="entry name" value="GGDEF"/>
    <property type="match status" value="1"/>
</dbReference>
<proteinExistence type="predicted"/>
<dbReference type="Pfam" id="PF01590">
    <property type="entry name" value="GAF"/>
    <property type="match status" value="1"/>
</dbReference>
<dbReference type="InterPro" id="IPR000160">
    <property type="entry name" value="GGDEF_dom"/>
</dbReference>
<evidence type="ECO:0000313" key="3">
    <source>
        <dbReference type="Proteomes" id="UP001141183"/>
    </source>
</evidence>
<dbReference type="SUPFAM" id="SSF55781">
    <property type="entry name" value="GAF domain-like"/>
    <property type="match status" value="1"/>
</dbReference>
<keyword evidence="2" id="KW-0808">Transferase</keyword>
<dbReference type="GeneID" id="93043124"/>